<dbReference type="Gene3D" id="1.20.58.1040">
    <property type="match status" value="1"/>
</dbReference>
<gene>
    <name evidence="3" type="ORF">Cni_G20974</name>
</gene>
<dbReference type="GO" id="GO:0009506">
    <property type="term" value="C:plasmodesma"/>
    <property type="evidence" value="ECO:0007669"/>
    <property type="project" value="UniProtKB-ARBA"/>
</dbReference>
<dbReference type="Pfam" id="PF07983">
    <property type="entry name" value="X8"/>
    <property type="match status" value="1"/>
</dbReference>
<feature type="domain" description="X8" evidence="2">
    <location>
        <begin position="41"/>
        <end position="124"/>
    </location>
</feature>
<evidence type="ECO:0000313" key="4">
    <source>
        <dbReference type="Proteomes" id="UP001327560"/>
    </source>
</evidence>
<dbReference type="EMBL" id="CP136895">
    <property type="protein sequence ID" value="WOL12208.1"/>
    <property type="molecule type" value="Genomic_DNA"/>
</dbReference>
<dbReference type="SMART" id="SM00768">
    <property type="entry name" value="X8"/>
    <property type="match status" value="1"/>
</dbReference>
<evidence type="ECO:0000259" key="2">
    <source>
        <dbReference type="SMART" id="SM00768"/>
    </source>
</evidence>
<keyword evidence="1" id="KW-0732">Signal</keyword>
<accession>A0AAQ3QJX1</accession>
<dbReference type="InterPro" id="IPR012946">
    <property type="entry name" value="X8"/>
</dbReference>
<evidence type="ECO:0000256" key="1">
    <source>
        <dbReference type="ARBA" id="ARBA00022729"/>
    </source>
</evidence>
<protein>
    <recommendedName>
        <fullName evidence="2">X8 domain-containing protein</fullName>
    </recommendedName>
</protein>
<reference evidence="3 4" key="1">
    <citation type="submission" date="2023-10" db="EMBL/GenBank/DDBJ databases">
        <title>Chromosome-scale genome assembly provides insights into flower coloration mechanisms of Canna indica.</title>
        <authorList>
            <person name="Li C."/>
        </authorList>
    </citation>
    <scope>NUCLEOTIDE SEQUENCE [LARGE SCALE GENOMIC DNA]</scope>
    <source>
        <tissue evidence="3">Flower</tissue>
    </source>
</reference>
<dbReference type="PANTHER" id="PTHR31044">
    <property type="entry name" value="BETA-1,3 GLUCANASE"/>
    <property type="match status" value="1"/>
</dbReference>
<dbReference type="InterPro" id="IPR044788">
    <property type="entry name" value="X8_dom_prot"/>
</dbReference>
<evidence type="ECO:0000313" key="3">
    <source>
        <dbReference type="EMBL" id="WOL12208.1"/>
    </source>
</evidence>
<dbReference type="AlphaFoldDB" id="A0AAQ3QJX1"/>
<organism evidence="3 4">
    <name type="scientific">Canna indica</name>
    <name type="common">Indian-shot</name>
    <dbReference type="NCBI Taxonomy" id="4628"/>
    <lineage>
        <taxon>Eukaryota</taxon>
        <taxon>Viridiplantae</taxon>
        <taxon>Streptophyta</taxon>
        <taxon>Embryophyta</taxon>
        <taxon>Tracheophyta</taxon>
        <taxon>Spermatophyta</taxon>
        <taxon>Magnoliopsida</taxon>
        <taxon>Liliopsida</taxon>
        <taxon>Zingiberales</taxon>
        <taxon>Cannaceae</taxon>
        <taxon>Canna</taxon>
    </lineage>
</organism>
<dbReference type="Proteomes" id="UP001327560">
    <property type="component" value="Chromosome 6"/>
</dbReference>
<sequence>MGTPRTSGVGQGGVYTRWIKNMVKFQSSTLFCCSSTSALKTWCVAKPSTNEIALEDNIEFACATVKCKVIERGHPCFFPNTLISHASVVMNLYYQVHGRNYWNCNFTNSGLTTFTDPSYNNCKYMLRKSTSF</sequence>
<keyword evidence="4" id="KW-1185">Reference proteome</keyword>
<name>A0AAQ3QJX1_9LILI</name>
<dbReference type="PANTHER" id="PTHR31044:SF57">
    <property type="entry name" value="CARBOHYDRATE-BINDING X8 DOMAIN SUPERFAMILY PROTEIN"/>
    <property type="match status" value="1"/>
</dbReference>
<proteinExistence type="predicted"/>